<dbReference type="InterPro" id="IPR050487">
    <property type="entry name" value="FtsQ_DivIB"/>
</dbReference>
<feature type="domain" description="POTRA" evidence="9">
    <location>
        <begin position="46"/>
        <end position="114"/>
    </location>
</feature>
<dbReference type="EMBL" id="CP045032">
    <property type="protein sequence ID" value="QFQ02152.1"/>
    <property type="molecule type" value="Genomic_DNA"/>
</dbReference>
<keyword evidence="6 8" id="KW-0472">Membrane</keyword>
<dbReference type="PROSITE" id="PS51779">
    <property type="entry name" value="POTRA"/>
    <property type="match status" value="1"/>
</dbReference>
<keyword evidence="3 10" id="KW-0132">Cell division</keyword>
<evidence type="ECO:0000256" key="4">
    <source>
        <dbReference type="ARBA" id="ARBA00022692"/>
    </source>
</evidence>
<organism evidence="10 11">
    <name type="scientific">Corynebacterium urogenitale</name>
    <dbReference type="NCBI Taxonomy" id="2487892"/>
    <lineage>
        <taxon>Bacteria</taxon>
        <taxon>Bacillati</taxon>
        <taxon>Actinomycetota</taxon>
        <taxon>Actinomycetes</taxon>
        <taxon>Mycobacteriales</taxon>
        <taxon>Corynebacteriaceae</taxon>
        <taxon>Corynebacterium</taxon>
    </lineage>
</organism>
<keyword evidence="5 8" id="KW-1133">Transmembrane helix</keyword>
<keyword evidence="7" id="KW-0131">Cell cycle</keyword>
<protein>
    <submittedName>
        <fullName evidence="10">Cell division protein FtsQ</fullName>
    </submittedName>
</protein>
<feature type="transmembrane region" description="Helical" evidence="8">
    <location>
        <begin position="21"/>
        <end position="43"/>
    </location>
</feature>
<keyword evidence="2" id="KW-1003">Cell membrane</keyword>
<dbReference type="GO" id="GO:0051301">
    <property type="term" value="P:cell division"/>
    <property type="evidence" value="ECO:0007669"/>
    <property type="project" value="UniProtKB-KW"/>
</dbReference>
<dbReference type="Gene3D" id="3.10.20.310">
    <property type="entry name" value="membrane protein fhac"/>
    <property type="match status" value="1"/>
</dbReference>
<dbReference type="InterPro" id="IPR013685">
    <property type="entry name" value="POTRA_FtsQ_type"/>
</dbReference>
<evidence type="ECO:0000313" key="11">
    <source>
        <dbReference type="Proteomes" id="UP000326711"/>
    </source>
</evidence>
<comment type="subcellular location">
    <subcellularLocation>
        <location evidence="1">Membrane</location>
    </subcellularLocation>
</comment>
<dbReference type="OrthoDB" id="9790760at2"/>
<sequence length="236" mass="25281">MPKRKGNRPLRKSGNKNARKRLPIVVAGIVVLAAILAVAAYFLPLVGVSKIDVQGTKNADPAVIEQTSGISSGDNMLRLDTDAAAEKIASVPWVEKVTVSRSWPTTVKVEVTEHQGIAFVKQGSETYAVNANGQIFLQGVQPEGAVELKKVDPTNSAAVKGAAMAVASLPPGVQEQIDRVEAETAESIEIFLKDGRRVFWGSAERASEKAEATRVVLTREGKEWNVSNPAMPTVRT</sequence>
<dbReference type="InterPro" id="IPR005548">
    <property type="entry name" value="Cell_div_FtsQ/DivIB_C"/>
</dbReference>
<evidence type="ECO:0000256" key="3">
    <source>
        <dbReference type="ARBA" id="ARBA00022618"/>
    </source>
</evidence>
<dbReference type="PANTHER" id="PTHR37820:SF1">
    <property type="entry name" value="CELL DIVISION PROTEIN FTSQ"/>
    <property type="match status" value="1"/>
</dbReference>
<evidence type="ECO:0000256" key="7">
    <source>
        <dbReference type="ARBA" id="ARBA00023306"/>
    </source>
</evidence>
<dbReference type="AlphaFoldDB" id="A0A5J6Z7F7"/>
<proteinExistence type="predicted"/>
<dbReference type="Proteomes" id="UP000326711">
    <property type="component" value="Chromosome"/>
</dbReference>
<keyword evidence="11" id="KW-1185">Reference proteome</keyword>
<dbReference type="RefSeq" id="WP_151902549.1">
    <property type="nucleotide sequence ID" value="NZ_CP045032.1"/>
</dbReference>
<dbReference type="KEGG" id="cuo:CUROG_03865"/>
<dbReference type="PANTHER" id="PTHR37820">
    <property type="entry name" value="CELL DIVISION PROTEIN DIVIB"/>
    <property type="match status" value="1"/>
</dbReference>
<name>A0A5J6Z7F7_9CORY</name>
<dbReference type="InterPro" id="IPR034746">
    <property type="entry name" value="POTRA"/>
</dbReference>
<reference evidence="11" key="1">
    <citation type="submission" date="2019-10" db="EMBL/GenBank/DDBJ databases">
        <title>Complete genome sequence of Corynebacterium urogenitalis DSM 108747, isolated from the genital tract of a cow.</title>
        <authorList>
            <person name="Ruckert C."/>
            <person name="Ballas P."/>
            <person name="Wagener K."/>
            <person name="Drillich M."/>
            <person name="Kaempfer P."/>
            <person name="Busse H.-J."/>
            <person name="Ehling-Schulz M."/>
        </authorList>
    </citation>
    <scope>NUCLEOTIDE SEQUENCE [LARGE SCALE GENOMIC DNA]</scope>
    <source>
        <strain evidence="11">LMM 1652</strain>
    </source>
</reference>
<dbReference type="Pfam" id="PF08478">
    <property type="entry name" value="POTRA_1"/>
    <property type="match status" value="1"/>
</dbReference>
<dbReference type="GO" id="GO:0005886">
    <property type="term" value="C:plasma membrane"/>
    <property type="evidence" value="ECO:0007669"/>
    <property type="project" value="TreeGrafter"/>
</dbReference>
<keyword evidence="4 8" id="KW-0812">Transmembrane</keyword>
<accession>A0A5J6Z7F7</accession>
<dbReference type="Gene3D" id="3.40.50.10960">
    <property type="match status" value="1"/>
</dbReference>
<evidence type="ECO:0000259" key="9">
    <source>
        <dbReference type="PROSITE" id="PS51779"/>
    </source>
</evidence>
<dbReference type="Pfam" id="PF03799">
    <property type="entry name" value="FtsQ_DivIB_C"/>
    <property type="match status" value="1"/>
</dbReference>
<evidence type="ECO:0000256" key="2">
    <source>
        <dbReference type="ARBA" id="ARBA00022475"/>
    </source>
</evidence>
<evidence type="ECO:0000313" key="10">
    <source>
        <dbReference type="EMBL" id="QFQ02152.1"/>
    </source>
</evidence>
<evidence type="ECO:0000256" key="8">
    <source>
        <dbReference type="SAM" id="Phobius"/>
    </source>
</evidence>
<evidence type="ECO:0000256" key="5">
    <source>
        <dbReference type="ARBA" id="ARBA00022989"/>
    </source>
</evidence>
<evidence type="ECO:0000256" key="1">
    <source>
        <dbReference type="ARBA" id="ARBA00004370"/>
    </source>
</evidence>
<evidence type="ECO:0000256" key="6">
    <source>
        <dbReference type="ARBA" id="ARBA00023136"/>
    </source>
</evidence>
<gene>
    <name evidence="10" type="primary">ftsQ</name>
    <name evidence="10" type="ORF">CUROG_03865</name>
</gene>